<evidence type="ECO:0000256" key="6">
    <source>
        <dbReference type="RuleBase" id="RU363041"/>
    </source>
</evidence>
<keyword evidence="3 6" id="KW-0812">Transmembrane</keyword>
<feature type="transmembrane region" description="Helical" evidence="6">
    <location>
        <begin position="153"/>
        <end position="178"/>
    </location>
</feature>
<feature type="transmembrane region" description="Helical" evidence="6">
    <location>
        <begin position="185"/>
        <end position="206"/>
    </location>
</feature>
<dbReference type="Pfam" id="PF01925">
    <property type="entry name" value="TauE"/>
    <property type="match status" value="1"/>
</dbReference>
<dbReference type="InterPro" id="IPR002781">
    <property type="entry name" value="TM_pro_TauE-like"/>
</dbReference>
<feature type="transmembrane region" description="Helical" evidence="6">
    <location>
        <begin position="218"/>
        <end position="240"/>
    </location>
</feature>
<keyword evidence="6" id="KW-1003">Cell membrane</keyword>
<evidence type="ECO:0000256" key="1">
    <source>
        <dbReference type="ARBA" id="ARBA00004141"/>
    </source>
</evidence>
<keyword evidence="8" id="KW-1185">Reference proteome</keyword>
<dbReference type="Proteomes" id="UP001235344">
    <property type="component" value="Chromosome"/>
</dbReference>
<keyword evidence="4 6" id="KW-1133">Transmembrane helix</keyword>
<sequence length="275" mass="28686">MTIEETPVDPLWWLAYLALGSFVGLMAGMLGIGGGGIMVPILTFLFVLQGVPHEHLAHLALGTAMAAIVPSASASLWSHHRHGAVNWHVVRLITPAILAGTFLATFIAALIPTRGLAVFFACFMVLMSLQMFANLKPRPSRTLPGAVGLSGAGFGIGGISALVAIGGGSLTVPFLTWCNVRLPQAIGTSAAVGLPIALAGALGYLINGWGTAGLPDAAWGYVYLPALLLMAPFSILTAPLGARLAHRLPVALLKRVFAVMLMLLALQMLYTVFTA</sequence>
<dbReference type="RefSeq" id="WP_169957795.1">
    <property type="nucleotide sequence ID" value="NZ_CP130143.1"/>
</dbReference>
<dbReference type="EMBL" id="CP131913">
    <property type="protein sequence ID" value="WLI74304.1"/>
    <property type="molecule type" value="Genomic_DNA"/>
</dbReference>
<feature type="transmembrane region" description="Helical" evidence="6">
    <location>
        <begin position="59"/>
        <end position="77"/>
    </location>
</feature>
<feature type="transmembrane region" description="Helical" evidence="6">
    <location>
        <begin position="252"/>
        <end position="273"/>
    </location>
</feature>
<keyword evidence="5 6" id="KW-0472">Membrane</keyword>
<evidence type="ECO:0000313" key="8">
    <source>
        <dbReference type="Proteomes" id="UP001235344"/>
    </source>
</evidence>
<feature type="transmembrane region" description="Helical" evidence="6">
    <location>
        <begin position="116"/>
        <end position="133"/>
    </location>
</feature>
<evidence type="ECO:0000256" key="4">
    <source>
        <dbReference type="ARBA" id="ARBA00022989"/>
    </source>
</evidence>
<evidence type="ECO:0000256" key="5">
    <source>
        <dbReference type="ARBA" id="ARBA00023136"/>
    </source>
</evidence>
<organism evidence="7 8">
    <name type="scientific">Halomonas alkalicola</name>
    <dbReference type="NCBI Taxonomy" id="1930622"/>
    <lineage>
        <taxon>Bacteria</taxon>
        <taxon>Pseudomonadati</taxon>
        <taxon>Pseudomonadota</taxon>
        <taxon>Gammaproteobacteria</taxon>
        <taxon>Oceanospirillales</taxon>
        <taxon>Halomonadaceae</taxon>
        <taxon>Halomonas</taxon>
    </lineage>
</organism>
<evidence type="ECO:0000313" key="7">
    <source>
        <dbReference type="EMBL" id="WLI74304.1"/>
    </source>
</evidence>
<proteinExistence type="inferred from homology"/>
<comment type="similarity">
    <text evidence="2 6">Belongs to the 4-toluene sulfonate uptake permease (TSUP) (TC 2.A.102) family.</text>
</comment>
<gene>
    <name evidence="7" type="ORF">B6N23_05135</name>
</gene>
<protein>
    <recommendedName>
        <fullName evidence="6">Probable membrane transporter protein</fullName>
    </recommendedName>
</protein>
<dbReference type="PANTHER" id="PTHR43483">
    <property type="entry name" value="MEMBRANE TRANSPORTER PROTEIN HI_0806-RELATED"/>
    <property type="match status" value="1"/>
</dbReference>
<comment type="subcellular location">
    <subcellularLocation>
        <location evidence="6">Cell membrane</location>
        <topology evidence="6">Multi-pass membrane protein</topology>
    </subcellularLocation>
    <subcellularLocation>
        <location evidence="1">Membrane</location>
        <topology evidence="1">Multi-pass membrane protein</topology>
    </subcellularLocation>
</comment>
<accession>A0ABY9H7B8</accession>
<reference evidence="7 8" key="1">
    <citation type="submission" date="2023-08" db="EMBL/GenBank/DDBJ databases">
        <title>Transcriptome Analysis of Halomonas alkalicola CICC 11012s to Identify the Genes Involved in Alkaline Tolerances.</title>
        <authorList>
            <person name="Zhai L."/>
        </authorList>
    </citation>
    <scope>NUCLEOTIDE SEQUENCE [LARGE SCALE GENOMIC DNA]</scope>
    <source>
        <strain evidence="7 8">CICC 11012s</strain>
    </source>
</reference>
<dbReference type="PANTHER" id="PTHR43483:SF3">
    <property type="entry name" value="MEMBRANE TRANSPORTER PROTEIN HI_0806-RELATED"/>
    <property type="match status" value="1"/>
</dbReference>
<feature type="transmembrane region" description="Helical" evidence="6">
    <location>
        <begin position="14"/>
        <end position="47"/>
    </location>
</feature>
<name>A0ABY9H7B8_9GAMM</name>
<evidence type="ECO:0000256" key="3">
    <source>
        <dbReference type="ARBA" id="ARBA00022692"/>
    </source>
</evidence>
<evidence type="ECO:0000256" key="2">
    <source>
        <dbReference type="ARBA" id="ARBA00009142"/>
    </source>
</evidence>
<feature type="transmembrane region" description="Helical" evidence="6">
    <location>
        <begin position="89"/>
        <end position="111"/>
    </location>
</feature>